<dbReference type="Gene3D" id="2.10.109.10">
    <property type="entry name" value="Umud Fragment, subunit A"/>
    <property type="match status" value="1"/>
</dbReference>
<accession>A0A1E5GZN3</accession>
<proteinExistence type="predicted"/>
<evidence type="ECO:0000313" key="6">
    <source>
        <dbReference type="Proteomes" id="UP000095094"/>
    </source>
</evidence>
<sequence>MDNQMEIIARNIKRLIKENNMTQKELSNKIGISPTTMSDYMNGRSKPSHGVVQKIADFFNVGKSDIDTTYKDSISPTNDILLIYNKLHKERQERVYMFAKYQLEAQNEELANPDITVLEDYKEQRREKIQDLEDADWLGIVSAGNGEWLGEDNSEVIQLPKHIIPLEADYCLTINGDSMEPMFHDQSYVFLKKDVELHSGMIGVFILNGEAYLKRIWFENDGARLESFNPKYKDIYVTKEDDFKCVGQVVL</sequence>
<evidence type="ECO:0000313" key="5">
    <source>
        <dbReference type="EMBL" id="OEG18179.1"/>
    </source>
</evidence>
<organism evidence="5 6">
    <name type="scientific">Enterococcus termitis</name>
    <dbReference type="NCBI Taxonomy" id="332950"/>
    <lineage>
        <taxon>Bacteria</taxon>
        <taxon>Bacillati</taxon>
        <taxon>Bacillota</taxon>
        <taxon>Bacilli</taxon>
        <taxon>Lactobacillales</taxon>
        <taxon>Enterococcaceae</taxon>
        <taxon>Enterococcus</taxon>
    </lineage>
</organism>
<dbReference type="Gene3D" id="1.10.260.40">
    <property type="entry name" value="lambda repressor-like DNA-binding domains"/>
    <property type="match status" value="1"/>
</dbReference>
<dbReference type="InterPro" id="IPR001387">
    <property type="entry name" value="Cro/C1-type_HTH"/>
</dbReference>
<dbReference type="Proteomes" id="UP000095094">
    <property type="component" value="Unassembled WGS sequence"/>
</dbReference>
<dbReference type="InterPro" id="IPR010982">
    <property type="entry name" value="Lambda_DNA-bd_dom_sf"/>
</dbReference>
<keyword evidence="6" id="KW-1185">Reference proteome</keyword>
<dbReference type="AlphaFoldDB" id="A0A1E5GZN3"/>
<feature type="domain" description="HTH cro/C1-type" evidence="4">
    <location>
        <begin position="12"/>
        <end position="66"/>
    </location>
</feature>
<dbReference type="SUPFAM" id="SSF47413">
    <property type="entry name" value="lambda repressor-like DNA-binding domains"/>
    <property type="match status" value="1"/>
</dbReference>
<dbReference type="RefSeq" id="WP_069662732.1">
    <property type="nucleotide sequence ID" value="NZ_JBHUJJ010000001.1"/>
</dbReference>
<dbReference type="Pfam" id="PF00717">
    <property type="entry name" value="Peptidase_S24"/>
    <property type="match status" value="1"/>
</dbReference>
<protein>
    <recommendedName>
        <fullName evidence="4">HTH cro/C1-type domain-containing protein</fullName>
    </recommendedName>
</protein>
<dbReference type="OrthoDB" id="2475196at2"/>
<evidence type="ECO:0000256" key="3">
    <source>
        <dbReference type="ARBA" id="ARBA00023163"/>
    </source>
</evidence>
<keyword evidence="3" id="KW-0804">Transcription</keyword>
<dbReference type="InterPro" id="IPR015927">
    <property type="entry name" value="Peptidase_S24_S26A/B/C"/>
</dbReference>
<dbReference type="CDD" id="cd06529">
    <property type="entry name" value="S24_LexA-like"/>
    <property type="match status" value="1"/>
</dbReference>
<dbReference type="InterPro" id="IPR036286">
    <property type="entry name" value="LexA/Signal_pep-like_sf"/>
</dbReference>
<keyword evidence="2" id="KW-0238">DNA-binding</keyword>
<dbReference type="PANTHER" id="PTHR40661">
    <property type="match status" value="1"/>
</dbReference>
<name>A0A1E5GZN3_9ENTE</name>
<keyword evidence="1" id="KW-0805">Transcription regulation</keyword>
<dbReference type="EMBL" id="MIJY01000007">
    <property type="protein sequence ID" value="OEG18179.1"/>
    <property type="molecule type" value="Genomic_DNA"/>
</dbReference>
<evidence type="ECO:0000256" key="1">
    <source>
        <dbReference type="ARBA" id="ARBA00023015"/>
    </source>
</evidence>
<dbReference type="SUPFAM" id="SSF51306">
    <property type="entry name" value="LexA/Signal peptidase"/>
    <property type="match status" value="1"/>
</dbReference>
<dbReference type="GO" id="GO:0003677">
    <property type="term" value="F:DNA binding"/>
    <property type="evidence" value="ECO:0007669"/>
    <property type="project" value="UniProtKB-KW"/>
</dbReference>
<evidence type="ECO:0000256" key="2">
    <source>
        <dbReference type="ARBA" id="ARBA00023125"/>
    </source>
</evidence>
<evidence type="ECO:0000259" key="4">
    <source>
        <dbReference type="PROSITE" id="PS50943"/>
    </source>
</evidence>
<reference evidence="6" key="1">
    <citation type="submission" date="2016-09" db="EMBL/GenBank/DDBJ databases">
        <authorList>
            <person name="Gulvik C.A."/>
        </authorList>
    </citation>
    <scope>NUCLEOTIDE SEQUENCE [LARGE SCALE GENOMIC DNA]</scope>
    <source>
        <strain evidence="6">LMG 8895</strain>
    </source>
</reference>
<dbReference type="PROSITE" id="PS50943">
    <property type="entry name" value="HTH_CROC1"/>
    <property type="match status" value="1"/>
</dbReference>
<comment type="caution">
    <text evidence="5">The sequence shown here is derived from an EMBL/GenBank/DDBJ whole genome shotgun (WGS) entry which is preliminary data.</text>
</comment>
<dbReference type="SMART" id="SM00530">
    <property type="entry name" value="HTH_XRE"/>
    <property type="match status" value="1"/>
</dbReference>
<dbReference type="CDD" id="cd00093">
    <property type="entry name" value="HTH_XRE"/>
    <property type="match status" value="1"/>
</dbReference>
<dbReference type="InterPro" id="IPR039418">
    <property type="entry name" value="LexA-like"/>
</dbReference>
<dbReference type="Pfam" id="PF01381">
    <property type="entry name" value="HTH_3"/>
    <property type="match status" value="1"/>
</dbReference>
<dbReference type="PANTHER" id="PTHR40661:SF1">
    <property type="entry name" value="HTH CRO_C1-TYPE DOMAIN-CONTAINING PROTEIN"/>
    <property type="match status" value="1"/>
</dbReference>
<gene>
    <name evidence="5" type="ORF">BCR25_16955</name>
</gene>